<dbReference type="EMBL" id="AACB03000004">
    <property type="protein sequence ID" value="KAE8302389.1"/>
    <property type="molecule type" value="Genomic_DNA"/>
</dbReference>
<organism evidence="1 2">
    <name type="scientific">Giardia intestinalis (strain ATCC 50803 / WB clone C6)</name>
    <name type="common">Giardia lamblia</name>
    <dbReference type="NCBI Taxonomy" id="184922"/>
    <lineage>
        <taxon>Eukaryota</taxon>
        <taxon>Metamonada</taxon>
        <taxon>Diplomonadida</taxon>
        <taxon>Hexamitidae</taxon>
        <taxon>Giardiinae</taxon>
        <taxon>Giardia</taxon>
    </lineage>
</organism>
<dbReference type="VEuPathDB" id="GiardiaDB:GL50803_11749"/>
<dbReference type="AlphaFoldDB" id="A8B8U5"/>
<reference evidence="1 2" key="1">
    <citation type="journal article" date="2007" name="Science">
        <title>Genomic minimalism in the early diverging intestinal parasite Giardia lamblia.</title>
        <authorList>
            <person name="Morrison H.G."/>
            <person name="McArthur A.G."/>
            <person name="Gillin F.D."/>
            <person name="Aley S.B."/>
            <person name="Adam R.D."/>
            <person name="Olsen G.J."/>
            <person name="Best A.A."/>
            <person name="Cande W.Z."/>
            <person name="Chen F."/>
            <person name="Cipriano M.J."/>
            <person name="Davids B.J."/>
            <person name="Dawson S.C."/>
            <person name="Elmendorf H.G."/>
            <person name="Hehl A.B."/>
            <person name="Holder M.E."/>
            <person name="Huse S.M."/>
            <person name="Kim U.U."/>
            <person name="Lasek-Nesselquist E."/>
            <person name="Manning G."/>
            <person name="Nigam A."/>
            <person name="Nixon J.E."/>
            <person name="Palm D."/>
            <person name="Passamaneck N.E."/>
            <person name="Prabhu A."/>
            <person name="Reich C.I."/>
            <person name="Reiner D.S."/>
            <person name="Samuelson J."/>
            <person name="Svard S.G."/>
            <person name="Sogin M.L."/>
        </authorList>
    </citation>
    <scope>NUCLEOTIDE SEQUENCE [LARGE SCALE GENOMIC DNA]</scope>
    <source>
        <strain evidence="1 2">WB C6</strain>
    </source>
</reference>
<dbReference type="OMA" id="VHIYLLY"/>
<proteinExistence type="predicted"/>
<name>A8B8U5_GIAIC</name>
<dbReference type="RefSeq" id="XP_001708691.1">
    <property type="nucleotide sequence ID" value="XM_001708639.1"/>
</dbReference>
<gene>
    <name evidence="1" type="ORF">GL50803_0011749</name>
</gene>
<evidence type="ECO:0000313" key="1">
    <source>
        <dbReference type="EMBL" id="KAE8302389.1"/>
    </source>
</evidence>
<accession>A8B8U5</accession>
<dbReference type="HOGENOM" id="CLU_1221645_0_0_1"/>
<protein>
    <submittedName>
        <fullName evidence="1">Uncharacterized protein</fullName>
    </submittedName>
</protein>
<sequence>MSSRLQVYQLLSHYIQEHSSAVHLLSFHASCYHLWVSTFCCIKRGCASQVGTIIWFLLYVLPWALAAMNPSRWAQIVLSSAIYSAVIPHFIWAIMQVVRISRMHGRRALLKSAAINGLLTILLLFNPTIPFKPDYGLAIQRAFPLVPFRNALLPITLPGALPLEMPLYVHISYILIGGIVIPVMVHIYLLYLVAFVIAIYRLCCSCTAKKPGDQDAPIKSCVDTDVD</sequence>
<evidence type="ECO:0000313" key="2">
    <source>
        <dbReference type="Proteomes" id="UP000001548"/>
    </source>
</evidence>
<dbReference type="KEGG" id="gla:GL50803_0011749"/>
<dbReference type="Proteomes" id="UP000001548">
    <property type="component" value="Unassembled WGS sequence"/>
</dbReference>
<keyword evidence="2" id="KW-1185">Reference proteome</keyword>
<dbReference type="GeneID" id="5701606"/>
<comment type="caution">
    <text evidence="1">The sequence shown here is derived from an EMBL/GenBank/DDBJ whole genome shotgun (WGS) entry which is preliminary data.</text>
</comment>